<dbReference type="AlphaFoldDB" id="A0A0A7MD21"/>
<dbReference type="RefSeq" id="WP_005620436.1">
    <property type="nucleotide sequence ID" value="NZ_CBCRTM010000004.1"/>
</dbReference>
<dbReference type="Proteomes" id="UP001142444">
    <property type="component" value="Unassembled WGS sequence"/>
</dbReference>
<protein>
    <submittedName>
        <fullName evidence="2">DUF5363 domain-containing protein</fullName>
    </submittedName>
</protein>
<reference evidence="2" key="2">
    <citation type="journal article" date="2023" name="Pathogens">
        <title>Pathological Features and Genomic Characterization of an Actinobacillus equuli subsp. equuli Bearing Unique Virulence-Associated Genes from an Adult Horse with Pleuropneumonia.</title>
        <authorList>
            <person name="Kamali M."/>
            <person name="Carossino M."/>
            <person name="Del Piero F."/>
            <person name="Peak L."/>
            <person name="Mitchell M.S."/>
            <person name="Willette J."/>
            <person name="Baker R."/>
            <person name="Li F."/>
            <person name="Kenez A."/>
            <person name="Balasuriya U.B.R."/>
            <person name="Go Y.Y."/>
        </authorList>
    </citation>
    <scope>NUCLEOTIDE SEQUENCE</scope>
    <source>
        <strain evidence="2">4524</strain>
    </source>
</reference>
<proteinExistence type="predicted"/>
<keyword evidence="3" id="KW-1185">Reference proteome</keyword>
<gene>
    <name evidence="2" type="ORF">OQ257_03175</name>
</gene>
<evidence type="ECO:0000313" key="3">
    <source>
        <dbReference type="Proteomes" id="UP001142444"/>
    </source>
</evidence>
<evidence type="ECO:0000256" key="1">
    <source>
        <dbReference type="SAM" id="MobiDB-lite"/>
    </source>
</evidence>
<feature type="region of interest" description="Disordered" evidence="1">
    <location>
        <begin position="44"/>
        <end position="65"/>
    </location>
</feature>
<organism evidence="2 3">
    <name type="scientific">Actinobacillus equuli subsp. equuli</name>
    <dbReference type="NCBI Taxonomy" id="202947"/>
    <lineage>
        <taxon>Bacteria</taxon>
        <taxon>Pseudomonadati</taxon>
        <taxon>Pseudomonadota</taxon>
        <taxon>Gammaproteobacteria</taxon>
        <taxon>Pasteurellales</taxon>
        <taxon>Pasteurellaceae</taxon>
        <taxon>Actinobacillus</taxon>
    </lineage>
</organism>
<dbReference type="Pfam" id="PF17320">
    <property type="entry name" value="DUF5363"/>
    <property type="match status" value="1"/>
</dbReference>
<dbReference type="InterPro" id="IPR035292">
    <property type="entry name" value="DUF5363"/>
</dbReference>
<dbReference type="KEGG" id="aeu:ACEE_00545"/>
<accession>A0A0A7MD21</accession>
<dbReference type="GeneID" id="34292542"/>
<sequence length="65" mass="7245">MSGKSSDTSQSWFKKMLAKYDKFCEELGVNQGACRGCVPVVKFDPEKEPKSTKSQDKNATEQHSS</sequence>
<comment type="caution">
    <text evidence="2">The sequence shown here is derived from an EMBL/GenBank/DDBJ whole genome shotgun (WGS) entry which is preliminary data.</text>
</comment>
<name>A0A0A7MD21_ACTEU</name>
<dbReference type="EMBL" id="JAPHVQ010000002">
    <property type="protein sequence ID" value="MDE8034167.1"/>
    <property type="molecule type" value="Genomic_DNA"/>
</dbReference>
<reference evidence="2" key="1">
    <citation type="submission" date="2022-11" db="EMBL/GenBank/DDBJ databases">
        <authorList>
            <person name="Kamali M."/>
            <person name="Peak L."/>
            <person name="Go Y.Y."/>
            <person name="Balasuriya U.B.R."/>
            <person name="Carossino M."/>
        </authorList>
    </citation>
    <scope>NUCLEOTIDE SEQUENCE</scope>
    <source>
        <strain evidence="2">4524</strain>
    </source>
</reference>
<evidence type="ECO:0000313" key="2">
    <source>
        <dbReference type="EMBL" id="MDE8034167.1"/>
    </source>
</evidence>